<dbReference type="Proteomes" id="UP001293593">
    <property type="component" value="Unassembled WGS sequence"/>
</dbReference>
<evidence type="ECO:0000313" key="5">
    <source>
        <dbReference type="EMBL" id="KAK4264305.1"/>
    </source>
</evidence>
<sequence>MGKRKRRCKPKSPTTSVSAGYSVVQVVCVASEPDFAFPWKREMSWGKSSGFVIEGKRVLTCAHSVDHYIEVMVKRHDSDLEYLATVLAIGTECDIAMLTVEDEDFWHGLSPVEFGDLPALEDAICVVSYPHTSDTKSRTSAYVSGIGIIDYTYSSAKLLGLQINTAVIPGNSGGPAFDDRGKCVGIAFQSVNDRARLIPTPIIMHFIRDYEKNGVYTGFPVLGIDWQNMENSNMREKMRMKSKRTGVLIKRVDPTGECSVLKPSDVICSFDRINVANNGTVLLCDGERIDFSYLVSQKYIRDSVVIKVLRDSKIKKFNITLGDHQKLIPAHSGRSPSYYIIAGLIFTTVSIAYLDFKYGHYYLNKAPHKLLAKLDSMLESPDEQLVVISKVLEDEINIGYKYTIDIRVLAFNDKPVKNLKSLASMVENCKDTYLKFRLEDNQMVFLKTSKAKAATTKILKKHCVPSAMSDDLKE</sequence>
<reference evidence="5" key="1">
    <citation type="submission" date="2023-10" db="EMBL/GenBank/DDBJ databases">
        <title>Chromosome-level genome of the transformable northern wattle, Acacia crassicarpa.</title>
        <authorList>
            <person name="Massaro I."/>
            <person name="Sinha N.R."/>
            <person name="Poethig S."/>
            <person name="Leichty A.R."/>
        </authorList>
    </citation>
    <scope>NUCLEOTIDE SEQUENCE</scope>
    <source>
        <strain evidence="5">Acra3RX</strain>
        <tissue evidence="5">Leaf</tissue>
    </source>
</reference>
<dbReference type="Pfam" id="PF13365">
    <property type="entry name" value="Trypsin_2"/>
    <property type="match status" value="1"/>
</dbReference>
<accession>A0AAE1K555</accession>
<dbReference type="GO" id="GO:0006508">
    <property type="term" value="P:proteolysis"/>
    <property type="evidence" value="ECO:0007669"/>
    <property type="project" value="UniProtKB-KW"/>
</dbReference>
<dbReference type="AlphaFoldDB" id="A0AAE1K555"/>
<keyword evidence="6" id="KW-1185">Reference proteome</keyword>
<evidence type="ECO:0000313" key="6">
    <source>
        <dbReference type="Proteomes" id="UP001293593"/>
    </source>
</evidence>
<comment type="caution">
    <text evidence="5">The sequence shown here is derived from an EMBL/GenBank/DDBJ whole genome shotgun (WGS) entry which is preliminary data.</text>
</comment>
<dbReference type="Gene3D" id="2.40.10.10">
    <property type="entry name" value="Trypsin-like serine proteases"/>
    <property type="match status" value="2"/>
</dbReference>
<evidence type="ECO:0000256" key="2">
    <source>
        <dbReference type="ARBA" id="ARBA00022801"/>
    </source>
</evidence>
<organism evidence="5 6">
    <name type="scientific">Acacia crassicarpa</name>
    <name type="common">northern wattle</name>
    <dbReference type="NCBI Taxonomy" id="499986"/>
    <lineage>
        <taxon>Eukaryota</taxon>
        <taxon>Viridiplantae</taxon>
        <taxon>Streptophyta</taxon>
        <taxon>Embryophyta</taxon>
        <taxon>Tracheophyta</taxon>
        <taxon>Spermatophyta</taxon>
        <taxon>Magnoliopsida</taxon>
        <taxon>eudicotyledons</taxon>
        <taxon>Gunneridae</taxon>
        <taxon>Pentapetalae</taxon>
        <taxon>rosids</taxon>
        <taxon>fabids</taxon>
        <taxon>Fabales</taxon>
        <taxon>Fabaceae</taxon>
        <taxon>Caesalpinioideae</taxon>
        <taxon>mimosoid clade</taxon>
        <taxon>Acacieae</taxon>
        <taxon>Acacia</taxon>
    </lineage>
</organism>
<dbReference type="InterPro" id="IPR043504">
    <property type="entry name" value="Peptidase_S1_PA_chymotrypsin"/>
</dbReference>
<dbReference type="Gene3D" id="2.30.42.10">
    <property type="match status" value="1"/>
</dbReference>
<dbReference type="SUPFAM" id="SSF50494">
    <property type="entry name" value="Trypsin-like serine proteases"/>
    <property type="match status" value="1"/>
</dbReference>
<dbReference type="EMBL" id="JAWXYG010000008">
    <property type="protein sequence ID" value="KAK4264305.1"/>
    <property type="molecule type" value="Genomic_DNA"/>
</dbReference>
<protein>
    <recommendedName>
        <fullName evidence="4">Protease Do-like PDZ domain-containing protein</fullName>
    </recommendedName>
</protein>
<dbReference type="Gene3D" id="3.20.190.20">
    <property type="match status" value="1"/>
</dbReference>
<dbReference type="InterPro" id="IPR046449">
    <property type="entry name" value="DEGP_PDZ_sf"/>
</dbReference>
<dbReference type="SUPFAM" id="SSF50156">
    <property type="entry name" value="PDZ domain-like"/>
    <property type="match status" value="1"/>
</dbReference>
<evidence type="ECO:0000256" key="3">
    <source>
        <dbReference type="ARBA" id="ARBA00022825"/>
    </source>
</evidence>
<name>A0AAE1K555_9FABA</name>
<dbReference type="PANTHER" id="PTHR45980:SF19">
    <property type="entry name" value="PEPTIDASE DO-RELATED"/>
    <property type="match status" value="1"/>
</dbReference>
<dbReference type="PANTHER" id="PTHR45980">
    <property type="match status" value="1"/>
</dbReference>
<keyword evidence="1" id="KW-0645">Protease</keyword>
<feature type="domain" description="Protease Do-like PDZ" evidence="4">
    <location>
        <begin position="333"/>
        <end position="471"/>
    </location>
</feature>
<proteinExistence type="predicted"/>
<dbReference type="Pfam" id="PF17815">
    <property type="entry name" value="PDZ_3"/>
    <property type="match status" value="1"/>
</dbReference>
<dbReference type="GO" id="GO:0004252">
    <property type="term" value="F:serine-type endopeptidase activity"/>
    <property type="evidence" value="ECO:0007669"/>
    <property type="project" value="TreeGrafter"/>
</dbReference>
<evidence type="ECO:0000259" key="4">
    <source>
        <dbReference type="Pfam" id="PF17815"/>
    </source>
</evidence>
<gene>
    <name evidence="5" type="ORF">QN277_025504</name>
</gene>
<dbReference type="InterPro" id="IPR036034">
    <property type="entry name" value="PDZ_sf"/>
</dbReference>
<keyword evidence="3" id="KW-0720">Serine protease</keyword>
<keyword evidence="2" id="KW-0378">Hydrolase</keyword>
<dbReference type="InterPro" id="IPR009003">
    <property type="entry name" value="Peptidase_S1_PA"/>
</dbReference>
<evidence type="ECO:0000256" key="1">
    <source>
        <dbReference type="ARBA" id="ARBA00022670"/>
    </source>
</evidence>
<dbReference type="InterPro" id="IPR041517">
    <property type="entry name" value="DEGP_PDZ"/>
</dbReference>